<name>A0A5J4JL03_9BACI</name>
<dbReference type="RefSeq" id="WP_151706146.1">
    <property type="nucleotide sequence ID" value="NZ_BKZQ01000046.1"/>
</dbReference>
<evidence type="ECO:0000313" key="2">
    <source>
        <dbReference type="Proteomes" id="UP000391919"/>
    </source>
</evidence>
<organism evidence="1 2">
    <name type="scientific">Weizmannia acidilactici</name>
    <dbReference type="NCBI Taxonomy" id="2607726"/>
    <lineage>
        <taxon>Bacteria</taxon>
        <taxon>Bacillati</taxon>
        <taxon>Bacillota</taxon>
        <taxon>Bacilli</taxon>
        <taxon>Bacillales</taxon>
        <taxon>Bacillaceae</taxon>
        <taxon>Heyndrickxia</taxon>
    </lineage>
</organism>
<comment type="caution">
    <text evidence="1">The sequence shown here is derived from an EMBL/GenBank/DDBJ whole genome shotgun (WGS) entry which is preliminary data.</text>
</comment>
<reference evidence="1 2" key="1">
    <citation type="submission" date="2019-09" db="EMBL/GenBank/DDBJ databases">
        <title>Draft genome sequence of Bacillus sp. JC-7.</title>
        <authorList>
            <person name="Tanaka N."/>
            <person name="Shiwa Y."/>
            <person name="Fujita N."/>
            <person name="Tanasupawat S."/>
        </authorList>
    </citation>
    <scope>NUCLEOTIDE SEQUENCE [LARGE SCALE GENOMIC DNA]</scope>
    <source>
        <strain evidence="1 2">JC-7</strain>
    </source>
</reference>
<accession>A0A5J4JL03</accession>
<sequence length="365" mass="43358">MSDDLLKDELQKLQFEYRKILERTLDNLYKNDSSAVIDEIYVFWNRNKKLLVECIMKYLYEPYKAYVFTGASILDIDDYEHYPFVSLGEYHFWDDPIYIYMNISGKFEKTFFGEKMRQQIISTIKDNIKILDEAGEIIYILPLRLISSIDIDLVHSAAQQAFLSLFEENLDFDTYKRNFKTIGDIKNGLSPNIENSIVFWEDDDISLDFETRFRNYKRSTFLPLSTKATDAEVFWVCLYSYFAQAIDIILMCTEYKFIPYIRFEVAFKYILGLSSNFGDSKELKDMIFKCTIANILHHTFNKEDFRNMDFRKYYQEIQNYNFENRLFSDLQEENISISNPSLDKVVLIIKKKLEAAFAKPTEIND</sequence>
<dbReference type="EMBL" id="BKZQ01000046">
    <property type="protein sequence ID" value="GER71375.1"/>
    <property type="molecule type" value="Genomic_DNA"/>
</dbReference>
<dbReference type="Proteomes" id="UP000391919">
    <property type="component" value="Unassembled WGS sequence"/>
</dbReference>
<dbReference type="AlphaFoldDB" id="A0A5J4JL03"/>
<proteinExistence type="predicted"/>
<gene>
    <name evidence="1" type="ORF">BpJC7_26780</name>
</gene>
<evidence type="ECO:0000313" key="1">
    <source>
        <dbReference type="EMBL" id="GER71375.1"/>
    </source>
</evidence>
<keyword evidence="2" id="KW-1185">Reference proteome</keyword>
<protein>
    <submittedName>
        <fullName evidence="1">Uncharacterized protein</fullName>
    </submittedName>
</protein>